<accession>A0A1F6V2Y6</accession>
<dbReference type="EMBL" id="MFTO01000008">
    <property type="protein sequence ID" value="OGI64033.1"/>
    <property type="molecule type" value="Genomic_DNA"/>
</dbReference>
<name>A0A1F6V2Y6_9BACT</name>
<sequence length="65" mass="7624">MKNNIEKNSVIEIPFPKPRELSILELQDKFSKGGKGALTGKEFLRLQQYQMQEDKEDNNPYRPRS</sequence>
<evidence type="ECO:0000313" key="1">
    <source>
        <dbReference type="EMBL" id="OGI64033.1"/>
    </source>
</evidence>
<dbReference type="Proteomes" id="UP000178985">
    <property type="component" value="Unassembled WGS sequence"/>
</dbReference>
<comment type="caution">
    <text evidence="1">The sequence shown here is derived from an EMBL/GenBank/DDBJ whole genome shotgun (WGS) entry which is preliminary data.</text>
</comment>
<dbReference type="AlphaFoldDB" id="A0A1F6V2Y6"/>
<reference evidence="1 2" key="1">
    <citation type="journal article" date="2016" name="Nat. Commun.">
        <title>Thousands of microbial genomes shed light on interconnected biogeochemical processes in an aquifer system.</title>
        <authorList>
            <person name="Anantharaman K."/>
            <person name="Brown C.T."/>
            <person name="Hug L.A."/>
            <person name="Sharon I."/>
            <person name="Castelle C.J."/>
            <person name="Probst A.J."/>
            <person name="Thomas B.C."/>
            <person name="Singh A."/>
            <person name="Wilkins M.J."/>
            <person name="Karaoz U."/>
            <person name="Brodie E.L."/>
            <person name="Williams K.H."/>
            <person name="Hubbard S.S."/>
            <person name="Banfield J.F."/>
        </authorList>
    </citation>
    <scope>NUCLEOTIDE SEQUENCE [LARGE SCALE GENOMIC DNA]</scope>
</reference>
<gene>
    <name evidence="1" type="ORF">A2733_02430</name>
</gene>
<protein>
    <submittedName>
        <fullName evidence="1">Uncharacterized protein</fullName>
    </submittedName>
</protein>
<evidence type="ECO:0000313" key="2">
    <source>
        <dbReference type="Proteomes" id="UP000178985"/>
    </source>
</evidence>
<proteinExistence type="predicted"/>
<organism evidence="1 2">
    <name type="scientific">Candidatus Nomurabacteria bacterium RIFCSPHIGHO2_01_FULL_40_20</name>
    <dbReference type="NCBI Taxonomy" id="1801738"/>
    <lineage>
        <taxon>Bacteria</taxon>
        <taxon>Candidatus Nomuraibacteriota</taxon>
    </lineage>
</organism>